<keyword evidence="7" id="KW-1185">Reference proteome</keyword>
<evidence type="ECO:0000313" key="6">
    <source>
        <dbReference type="EMBL" id="KAF2747428.1"/>
    </source>
</evidence>
<dbReference type="SUPFAM" id="SSF144232">
    <property type="entry name" value="HIT/MYND zinc finger-like"/>
    <property type="match status" value="1"/>
</dbReference>
<dbReference type="PROSITE" id="PS50865">
    <property type="entry name" value="ZF_MYND_2"/>
    <property type="match status" value="1"/>
</dbReference>
<feature type="domain" description="MYND-type" evidence="5">
    <location>
        <begin position="9"/>
        <end position="46"/>
    </location>
</feature>
<name>A0A6A6V9Z0_9PLEO</name>
<dbReference type="Gene3D" id="6.10.140.2220">
    <property type="match status" value="1"/>
</dbReference>
<gene>
    <name evidence="6" type="ORF">M011DRAFT_402188</name>
</gene>
<keyword evidence="2 4" id="KW-0863">Zinc-finger</keyword>
<dbReference type="PROSITE" id="PS01360">
    <property type="entry name" value="ZF_MYND_1"/>
    <property type="match status" value="1"/>
</dbReference>
<keyword evidence="1" id="KW-0479">Metal-binding</keyword>
<dbReference type="GO" id="GO:0008270">
    <property type="term" value="F:zinc ion binding"/>
    <property type="evidence" value="ECO:0007669"/>
    <property type="project" value="UniProtKB-KW"/>
</dbReference>
<proteinExistence type="predicted"/>
<dbReference type="AlphaFoldDB" id="A0A6A6V9Z0"/>
<evidence type="ECO:0000256" key="2">
    <source>
        <dbReference type="ARBA" id="ARBA00022771"/>
    </source>
</evidence>
<evidence type="ECO:0000313" key="7">
    <source>
        <dbReference type="Proteomes" id="UP000799440"/>
    </source>
</evidence>
<dbReference type="Pfam" id="PF01753">
    <property type="entry name" value="zf-MYND"/>
    <property type="match status" value="1"/>
</dbReference>
<evidence type="ECO:0000256" key="1">
    <source>
        <dbReference type="ARBA" id="ARBA00022723"/>
    </source>
</evidence>
<dbReference type="Proteomes" id="UP000799440">
    <property type="component" value="Unassembled WGS sequence"/>
</dbReference>
<reference evidence="6" key="1">
    <citation type="journal article" date="2020" name="Stud. Mycol.">
        <title>101 Dothideomycetes genomes: a test case for predicting lifestyles and emergence of pathogens.</title>
        <authorList>
            <person name="Haridas S."/>
            <person name="Albert R."/>
            <person name="Binder M."/>
            <person name="Bloem J."/>
            <person name="Labutti K."/>
            <person name="Salamov A."/>
            <person name="Andreopoulos B."/>
            <person name="Baker S."/>
            <person name="Barry K."/>
            <person name="Bills G."/>
            <person name="Bluhm B."/>
            <person name="Cannon C."/>
            <person name="Castanera R."/>
            <person name="Culley D."/>
            <person name="Daum C."/>
            <person name="Ezra D."/>
            <person name="Gonzalez J."/>
            <person name="Henrissat B."/>
            <person name="Kuo A."/>
            <person name="Liang C."/>
            <person name="Lipzen A."/>
            <person name="Lutzoni F."/>
            <person name="Magnuson J."/>
            <person name="Mondo S."/>
            <person name="Nolan M."/>
            <person name="Ohm R."/>
            <person name="Pangilinan J."/>
            <person name="Park H.-J."/>
            <person name="Ramirez L."/>
            <person name="Alfaro M."/>
            <person name="Sun H."/>
            <person name="Tritt A."/>
            <person name="Yoshinaga Y."/>
            <person name="Zwiers L.-H."/>
            <person name="Turgeon B."/>
            <person name="Goodwin S."/>
            <person name="Spatafora J."/>
            <person name="Crous P."/>
            <person name="Grigoriev I."/>
        </authorList>
    </citation>
    <scope>NUCLEOTIDE SEQUENCE</scope>
    <source>
        <strain evidence="6">CBS 119925</strain>
    </source>
</reference>
<sequence>MSKGLETGCAVCQQHENLSRCGACKVVSYCGKEHQVQARATHKWFCNEVKRAQATLDNEDAKLRNIQGDVLTPDNPLENPRAIGHFWGIWETRPYMRARYALIEAQLKFNTRNAVEAATEHVMDLFRLCRSDNMGVRDLAPSLLLRLGRDQEAYDFCKWWATCDPDGKYDWGDLSLPYLSVKDADVFEPVDPFVGEFRSLSHGIAVTLIKIRLLVDLQALERAREEAGPHVPQEILDSILQEAANSPIVKENRKILERDQKLYIEELKKQVKQMYDGVNKLNKYFWAAILHPTEKDLTARPNYTSFGNRQEMQVQLRHWYNAWAETPGAVGVIEELSKGRI</sequence>
<keyword evidence="3" id="KW-0862">Zinc</keyword>
<organism evidence="6 7">
    <name type="scientific">Sporormia fimetaria CBS 119925</name>
    <dbReference type="NCBI Taxonomy" id="1340428"/>
    <lineage>
        <taxon>Eukaryota</taxon>
        <taxon>Fungi</taxon>
        <taxon>Dikarya</taxon>
        <taxon>Ascomycota</taxon>
        <taxon>Pezizomycotina</taxon>
        <taxon>Dothideomycetes</taxon>
        <taxon>Pleosporomycetidae</taxon>
        <taxon>Pleosporales</taxon>
        <taxon>Sporormiaceae</taxon>
        <taxon>Sporormia</taxon>
    </lineage>
</organism>
<evidence type="ECO:0000256" key="4">
    <source>
        <dbReference type="PROSITE-ProRule" id="PRU00134"/>
    </source>
</evidence>
<dbReference type="EMBL" id="MU006572">
    <property type="protein sequence ID" value="KAF2747428.1"/>
    <property type="molecule type" value="Genomic_DNA"/>
</dbReference>
<accession>A0A6A6V9Z0</accession>
<protein>
    <recommendedName>
        <fullName evidence="5">MYND-type domain-containing protein</fullName>
    </recommendedName>
</protein>
<dbReference type="InterPro" id="IPR002893">
    <property type="entry name" value="Znf_MYND"/>
</dbReference>
<dbReference type="OrthoDB" id="5952526at2759"/>
<evidence type="ECO:0000259" key="5">
    <source>
        <dbReference type="PROSITE" id="PS50865"/>
    </source>
</evidence>
<evidence type="ECO:0000256" key="3">
    <source>
        <dbReference type="ARBA" id="ARBA00022833"/>
    </source>
</evidence>